<sequence>MEAGIIEKRIQKPRCTIHITIDHFNKRIRVDDYLGHFQECVEESLKVAKSISAEKIIFKSRKENVMALLAQGFLYEGSIDKFFLGSDCFFLVKYNRNERRNSAEWEKEDQILSDVQSLPIKSGIDDPPSAYQGRKAEVTDALQLAQLYGKVFEVYPTPMNDPVYVKKCMEMGTVFYIYVHEERIVSAASAEIDSFYHNAEITDCATLPEHRQYGLMKHLIFALEDYLISHGIYCIYSIARSLSFGMNAALHQHGYSYRGRLANNCYIFDKMEDMNLWVKNFT</sequence>
<evidence type="ECO:0000313" key="2">
    <source>
        <dbReference type="EMBL" id="ASS97564.1"/>
    </source>
</evidence>
<evidence type="ECO:0000313" key="3">
    <source>
        <dbReference type="Proteomes" id="UP000214618"/>
    </source>
</evidence>
<dbReference type="CDD" id="cd04301">
    <property type="entry name" value="NAT_SF"/>
    <property type="match status" value="1"/>
</dbReference>
<organism evidence="2 3">
    <name type="scientific">Peribacillus simplex NBRC 15720 = DSM 1321</name>
    <dbReference type="NCBI Taxonomy" id="1349754"/>
    <lineage>
        <taxon>Bacteria</taxon>
        <taxon>Bacillati</taxon>
        <taxon>Bacillota</taxon>
        <taxon>Bacilli</taxon>
        <taxon>Bacillales</taxon>
        <taxon>Bacillaceae</taxon>
        <taxon>Peribacillus</taxon>
    </lineage>
</organism>
<protein>
    <submittedName>
        <fullName evidence="2">Putative beta-lysine N-acetyltransferase</fullName>
    </submittedName>
</protein>
<proteinExistence type="predicted"/>
<reference evidence="2 3" key="1">
    <citation type="submission" date="2016-10" db="EMBL/GenBank/DDBJ databases">
        <title>The whole genome sequencing and assembly of Bacillus simplex DSM 1321 strain.</title>
        <authorList>
            <person name="Park M.-K."/>
            <person name="Lee Y.-J."/>
            <person name="Yi H."/>
            <person name="Bahn Y.-S."/>
            <person name="Kim J.F."/>
            <person name="Lee D.-W."/>
        </authorList>
    </citation>
    <scope>NUCLEOTIDE SEQUENCE [LARGE SCALE GENOMIC DNA]</scope>
    <source>
        <strain evidence="2 3">DSM 1321</strain>
    </source>
</reference>
<feature type="domain" description="N-acetyltransferase" evidence="1">
    <location>
        <begin position="131"/>
        <end position="279"/>
    </location>
</feature>
<keyword evidence="2" id="KW-0808">Transferase</keyword>
<evidence type="ECO:0000259" key="1">
    <source>
        <dbReference type="PROSITE" id="PS51186"/>
    </source>
</evidence>
<dbReference type="RefSeq" id="WP_063234515.1">
    <property type="nucleotide sequence ID" value="NZ_BCVO01000015.1"/>
</dbReference>
<dbReference type="InterPro" id="IPR022525">
    <property type="entry name" value="GNAT_AblB"/>
</dbReference>
<dbReference type="GeneID" id="56475799"/>
<dbReference type="GO" id="GO:0008080">
    <property type="term" value="F:N-acetyltransferase activity"/>
    <property type="evidence" value="ECO:0007669"/>
    <property type="project" value="InterPro"/>
</dbReference>
<dbReference type="Gene3D" id="3.40.630.30">
    <property type="match status" value="1"/>
</dbReference>
<gene>
    <name evidence="2" type="ORF">BS1321_23730</name>
</gene>
<dbReference type="PROSITE" id="PS51186">
    <property type="entry name" value="GNAT"/>
    <property type="match status" value="1"/>
</dbReference>
<dbReference type="AlphaFoldDB" id="A0A223EQL6"/>
<dbReference type="InterPro" id="IPR016181">
    <property type="entry name" value="Acyl_CoA_acyltransferase"/>
</dbReference>
<dbReference type="Proteomes" id="UP000214618">
    <property type="component" value="Chromosome"/>
</dbReference>
<dbReference type="OrthoDB" id="9790652at2"/>
<dbReference type="Pfam" id="PF00583">
    <property type="entry name" value="Acetyltransf_1"/>
    <property type="match status" value="1"/>
</dbReference>
<accession>A0A223EQL6</accession>
<name>A0A223EQL6_9BACI</name>
<dbReference type="SUPFAM" id="SSF55729">
    <property type="entry name" value="Acyl-CoA N-acyltransferases (Nat)"/>
    <property type="match status" value="1"/>
</dbReference>
<dbReference type="NCBIfam" id="TIGR03827">
    <property type="entry name" value="GNAT_ablB"/>
    <property type="match status" value="1"/>
</dbReference>
<dbReference type="InterPro" id="IPR000182">
    <property type="entry name" value="GNAT_dom"/>
</dbReference>
<dbReference type="EMBL" id="CP017704">
    <property type="protein sequence ID" value="ASS97564.1"/>
    <property type="molecule type" value="Genomic_DNA"/>
</dbReference>